<dbReference type="NCBIfam" id="NF003417">
    <property type="entry name" value="PRK04813.1"/>
    <property type="match status" value="3"/>
</dbReference>
<dbReference type="SUPFAM" id="SSF47336">
    <property type="entry name" value="ACP-like"/>
    <property type="match status" value="3"/>
</dbReference>
<feature type="domain" description="Carrier" evidence="4">
    <location>
        <begin position="2975"/>
        <end position="3049"/>
    </location>
</feature>
<dbReference type="InterPro" id="IPR010071">
    <property type="entry name" value="AA_adenyl_dom"/>
</dbReference>
<protein>
    <submittedName>
        <fullName evidence="5">Amino acid adenylation domain-containing protein</fullName>
    </submittedName>
</protein>
<dbReference type="EMBL" id="JAPWIJ010000002">
    <property type="protein sequence ID" value="MCZ4518042.1"/>
    <property type="molecule type" value="Genomic_DNA"/>
</dbReference>
<dbReference type="PROSITE" id="PS00455">
    <property type="entry name" value="AMP_BINDING"/>
    <property type="match status" value="3"/>
</dbReference>
<dbReference type="PANTHER" id="PTHR45527">
    <property type="entry name" value="NONRIBOSOMAL PEPTIDE SYNTHETASE"/>
    <property type="match status" value="1"/>
</dbReference>
<keyword evidence="3" id="KW-0597">Phosphoprotein</keyword>
<sequence length="3299" mass="351673">MSPESGERFEDGRFPLSAAQMNIYLAQQLAPDVPFTIAQYVEIRGDIDPSVLIRATDIACRRLESPAVRIGVDDGHPYQWSDLRVPYAMIYRDFTDRDHPIEDAQRYMDEQYRQPVDLVRDQLIASEIIQVGACHFYWYSRAHHIVMDGLGAISVQERTAAVYTALVSGTEIPKTRAIGVREIYDYEAAYPNSSRYETDRQYWLGRLDGHLEAPRLAGSPSEPAAPSGVTVSVGAVLDADLTEAVAAVAHRYNSSDVPVVLATFALYLARMTDTEDVMLSLPVSGRATTKLRESSGMMSNVVPLRIGVEPGVTVEELLRRIQVELTGALRHQRFRVEDMQRATGDGTGSAAAGRGVFGPTVNIMMYNSTIRLGDVIGEYRVLSSGPIDDMMVNVYPGVAGTSTRVDFLGNPALYSTDELAAHHRRFLALLRDVVDAPEGLAVSELEVLDAEDKPAVIGASATATATPALLSSLLTTGAVVRATGVDESSEDFSRVTEHIAAQLVSIGVGPEKRIAVAIERSYESVLASWAVSISGGSFVPVDPAEPAERLATVLADAHVEFGITTAVGAQHLPDTIQWLDIEDLLDADSIAFTLPTLHVDNEAYVIHTSGSTGKPKAVSITHRGLAQLAANVVERYAVTPDSRVLHAASPVFDASIQEILAAFAAGATLVIAPADVYAGPALAHVLDREKITHLITSPTVLATLDPRDLGSVEVFDVGGEECPPALRDRFVTADASMHNAYGPTETTVLATLSDPMRAAERVTIGAPLPGVRGLVLDAHLRPTPCGGVGELYLGGDGLARGYSGQPGVTSTRFVADPGVPGARLYRTGDIVRRSYDGSTMEYLGRSDQQIQLHGRRLELGEVEAAATTCAGVTAAVAVVRDNRLVLYVTGVSADLDSHLRNHLPNWMVPNTVVVLDALPITASGKVDRRALPAPIAVVTTEYAAPQTDTEHAVAKAFADVLGVEGVGREHSFFELGGDSLSATRVLARLGSSISLTVLFADPTVRAVAAAIDSSAMREVSLELLDTVLPERIPLSYAQQRLWFLNQFDLASPAYNMPVAIRVGAGGDASMVLTALRDVIERHEALRTYYPADDDGPRQVVRPTDTVLVEVPERVVSERDLDSAVAAAATEGFDVSAEVPIRATLLGVRDSGDTVVVVVVHHIAMDGWSVDPLVRDFAFAHASRGAGHAPTWPRLRAQYSQYAVWNRALVDSVVDEQLSFWDSVLGTSVLHNSDTATAELPADFPRPSVQSMSTGAVPFEIGSQLHTGIRELARSTNSTTFMVVHAAVAAALSRFGTSNRVVVGSPTAGRGHEALDEMVGMFVGTLPLAVTVDPSGSFASLLDAVRTADLDAFSHSDVPFERIVDALATDRSLDRHPLFQVMLAFDNAPHRSVEDLPVSVLEVPTRTSEFDLNLVLAEEHNDSAALTGQIEYALDLYQRATVEQFASVILSILNAAVANPAVVIGDLALAGVQVLPSSTPDGTLLDVLTCDTAVSGGNVAIDGLESMTYAELDRRSNRIARMLIAHGVGPETLVALSLERSAEYIVALLAVVKAGGAFVPVDPRYPAVRREQMLAHIEIGVGGIEPTVNWLDETQAQNFSDLPLTDADHLAALKPAHPAYVIYTSGSTGTPKPVTVTHQGVYALAQQVVPRYGVTSNSRVLHGYSVNFDAAVLELVLAVGAGATMVIAPPDLLGGDEMSAFLAAHRVTHYLSTPAVLATVPPTPGIETVAVGGDVLGTGVVDNWSAGRSMLNAYGPSEATVVATLAESLRAGEPVTIGRPLSHVGALVLDDRLHSVPLGGVGELYLAGSGVARGYHADPASTAARFVAAAGGTRMYRTGDLVRQQLSGTFDYRGRRDNQVQINGVRIELGEIDSALTAHPDVNAAVTALRENRIHVWVVGLDAHVAAQWLLDRLPLSMQPAAITQIDGIPLTGNGKVDLAALYSETLHSDTLQGGDPAAVRTLAQEVVLGIFADLLGIDDPAVDGNFFVLGGDSLVATRAATRISAALGTHVPVRTIFESPTAQQLASAIELLSENYTPLPALVHDPDARSYPGLAPAERRIWLQNRYDPTSAAYNIAFEVPLPADLDVDVLRNAIADVLERHTPLRTVYPSTADGPVTVVLDPQVVLSTLDDAHAGHDALALHGFDLTLEAPLRMAMLERGGERVLSVVAHHIAIDGLSLRPLARDVEIALLARMSGSVPEFGPLAVDYSDYRLWQRDVLDAVASEQLEFWRRTLAGVPEFLDLPTGTPDPSADAIAVEFSVGPESLTRLRSLAHRLGATVFVVVHAALAAVLAEASGTQDIAIGTPVAGRSDPALDHLVGMFVGTVVLRTEVDPSTTFEDFVTAVRDRDLDAFANSDVPFEWVVDAVQPTRAVDTHPLFQVLLAFGDTATPSIELGASAITPRRVDITATQFDLEVLVDESESGLIGHLGYSPARFSRSVILGLAERLTEVLTMVGAHPTTRLGSAEFGHAPSVVASHRDSASECTLAAVFEQAVTSWPDNTAVIDESRSLTYRDVDRQSNALADSLIRAGARPGALVAIAYPRSVDYLVAIWAVAKTGAGFLSIDPSQPVARVQEILESSGPVTGISAADFHSAGSDWVSVTGDELDRVDGPEAPLDSVAYVVYTSGSTGAPKGVRVTHRGIANLVESQQDLFGVKPESRVLQFASPSFDASIFETLMAVGAGASVVIVPSEVHGGRELEALIDRQQVTHACLTPTVLQVTDAEAVPSLRVIVMAGEAANSALLQRWSRHRSVFNAYGPTEGTVMSTCTTDQREWGPAVPVTIGGPVRGFDAVVLDARLRPVGNNVVGELYLSGAGLAEGYLGQSGTTASSFVANPFGDGRLYRTGDLVRWVVRSRVVRGSDRELEYLGRVDSQVKVRGHRIELSEVEAALLRHWNVLQASVIGHAHSLAAYVVGDVEPREAREFLARTLPAYMVPGTVTVVDALPTTLSGKVDVSALPEPSVMSTERRVPVSANEVLVHDVFSHVLQVAGEDIGVDDNFFDLGGHSLSAVQVMDALGDRLGRRIPISLLLVHPTTSALATQLDAGEHGVDSAFDVVLLLRTEGVGAPLFCVHPAIGIAWSYFSLLRETDRPVYGLQVPGIADGGAEPTSIEEFAERYVREIRGVQAHGPYHLLGWSLGGVIAHAVATQLQSEGEDVALLALVDAQLSAPKDAAEFGIDDLARQLGVEGDSFEDIVDRLRENRSELAFLTEDHLQRMYRPVSMAPTWVASYAPAVFAGPVHYFAARGSHGAEQWTDVVDGRMSVHRVDVEHEDMLGELGARALGRVIGTDAVGKGVA</sequence>
<evidence type="ECO:0000313" key="5">
    <source>
        <dbReference type="EMBL" id="MCZ4518042.1"/>
    </source>
</evidence>
<organism evidence="5 6">
    <name type="scientific">Rhodococcus ruber</name>
    <dbReference type="NCBI Taxonomy" id="1830"/>
    <lineage>
        <taxon>Bacteria</taxon>
        <taxon>Bacillati</taxon>
        <taxon>Actinomycetota</taxon>
        <taxon>Actinomycetes</taxon>
        <taxon>Mycobacteriales</taxon>
        <taxon>Nocardiaceae</taxon>
        <taxon>Rhodococcus</taxon>
    </lineage>
</organism>
<reference evidence="5" key="1">
    <citation type="submission" date="2022-12" db="EMBL/GenBank/DDBJ databases">
        <authorList>
            <person name="Krivoruchko A.V."/>
            <person name="Elkin A."/>
        </authorList>
    </citation>
    <scope>NUCLEOTIDE SEQUENCE</scope>
    <source>
        <strain evidence="5">IEGM 1391</strain>
    </source>
</reference>
<evidence type="ECO:0000256" key="3">
    <source>
        <dbReference type="ARBA" id="ARBA00022553"/>
    </source>
</evidence>
<keyword evidence="2" id="KW-0596">Phosphopantetheine</keyword>
<dbReference type="InterPro" id="IPR042099">
    <property type="entry name" value="ANL_N_sf"/>
</dbReference>
<dbReference type="Pfam" id="PF00975">
    <property type="entry name" value="Thioesterase"/>
    <property type="match status" value="1"/>
</dbReference>
<dbReference type="InterPro" id="IPR020845">
    <property type="entry name" value="AMP-binding_CS"/>
</dbReference>
<dbReference type="RefSeq" id="WP_269602731.1">
    <property type="nucleotide sequence ID" value="NZ_JAPWIJ010000002.1"/>
</dbReference>
<dbReference type="InterPro" id="IPR001242">
    <property type="entry name" value="Condensation_dom"/>
</dbReference>
<dbReference type="CDD" id="cd19540">
    <property type="entry name" value="LCL_NRPS-like"/>
    <property type="match status" value="1"/>
</dbReference>
<dbReference type="Gene3D" id="2.30.38.10">
    <property type="entry name" value="Luciferase, Domain 3"/>
    <property type="match status" value="1"/>
</dbReference>
<dbReference type="InterPro" id="IPR045851">
    <property type="entry name" value="AMP-bd_C_sf"/>
</dbReference>
<evidence type="ECO:0000313" key="6">
    <source>
        <dbReference type="Proteomes" id="UP001081071"/>
    </source>
</evidence>
<dbReference type="SUPFAM" id="SSF56801">
    <property type="entry name" value="Acetyl-CoA synthetase-like"/>
    <property type="match status" value="3"/>
</dbReference>
<dbReference type="Gene3D" id="3.40.50.980">
    <property type="match status" value="2"/>
</dbReference>
<dbReference type="PROSITE" id="PS50075">
    <property type="entry name" value="CARRIER"/>
    <property type="match status" value="3"/>
</dbReference>
<dbReference type="SUPFAM" id="SSF52777">
    <property type="entry name" value="CoA-dependent acyltransferases"/>
    <property type="match status" value="6"/>
</dbReference>
<accession>A0ABT4MAQ4</accession>
<evidence type="ECO:0000256" key="1">
    <source>
        <dbReference type="ARBA" id="ARBA00001957"/>
    </source>
</evidence>
<dbReference type="CDD" id="cd05930">
    <property type="entry name" value="A_NRPS"/>
    <property type="match status" value="2"/>
</dbReference>
<dbReference type="Gene3D" id="3.30.559.10">
    <property type="entry name" value="Chloramphenicol acetyltransferase-like domain"/>
    <property type="match status" value="3"/>
</dbReference>
<dbReference type="Pfam" id="PF13193">
    <property type="entry name" value="AMP-binding_C"/>
    <property type="match status" value="2"/>
</dbReference>
<proteinExistence type="predicted"/>
<name>A0ABT4MAQ4_9NOCA</name>
<dbReference type="Gene3D" id="3.40.50.1820">
    <property type="entry name" value="alpha/beta hydrolase"/>
    <property type="match status" value="2"/>
</dbReference>
<dbReference type="Gene3D" id="1.10.1200.10">
    <property type="entry name" value="ACP-like"/>
    <property type="match status" value="1"/>
</dbReference>
<dbReference type="InterPro" id="IPR020802">
    <property type="entry name" value="TesA-like"/>
</dbReference>
<dbReference type="InterPro" id="IPR036736">
    <property type="entry name" value="ACP-like_sf"/>
</dbReference>
<dbReference type="InterPro" id="IPR029058">
    <property type="entry name" value="AB_hydrolase_fold"/>
</dbReference>
<dbReference type="SUPFAM" id="SSF53474">
    <property type="entry name" value="alpha/beta-Hydrolases"/>
    <property type="match status" value="1"/>
</dbReference>
<gene>
    <name evidence="5" type="ORF">O4220_05885</name>
</gene>
<dbReference type="InterPro" id="IPR025110">
    <property type="entry name" value="AMP-bd_C"/>
</dbReference>
<dbReference type="InterPro" id="IPR009081">
    <property type="entry name" value="PP-bd_ACP"/>
</dbReference>
<dbReference type="PROSITE" id="PS00012">
    <property type="entry name" value="PHOSPHOPANTETHEINE"/>
    <property type="match status" value="1"/>
</dbReference>
<comment type="caution">
    <text evidence="5">The sequence shown here is derived from an EMBL/GenBank/DDBJ whole genome shotgun (WGS) entry which is preliminary data.</text>
</comment>
<dbReference type="Pfam" id="PF00668">
    <property type="entry name" value="Condensation"/>
    <property type="match status" value="3"/>
</dbReference>
<dbReference type="InterPro" id="IPR006162">
    <property type="entry name" value="Ppantetheine_attach_site"/>
</dbReference>
<dbReference type="PANTHER" id="PTHR45527:SF1">
    <property type="entry name" value="FATTY ACID SYNTHASE"/>
    <property type="match status" value="1"/>
</dbReference>
<dbReference type="SMART" id="SM00824">
    <property type="entry name" value="PKS_TE"/>
    <property type="match status" value="1"/>
</dbReference>
<dbReference type="InterPro" id="IPR001031">
    <property type="entry name" value="Thioesterase"/>
</dbReference>
<dbReference type="InterPro" id="IPR020806">
    <property type="entry name" value="PKS_PP-bd"/>
</dbReference>
<dbReference type="InterPro" id="IPR023213">
    <property type="entry name" value="CAT-like_dom_sf"/>
</dbReference>
<feature type="domain" description="Carrier" evidence="4">
    <location>
        <begin position="944"/>
        <end position="1027"/>
    </location>
</feature>
<dbReference type="Gene3D" id="3.30.559.30">
    <property type="entry name" value="Nonribosomal peptide synthetase, condensation domain"/>
    <property type="match status" value="3"/>
</dbReference>
<dbReference type="InterPro" id="IPR000873">
    <property type="entry name" value="AMP-dep_synth/lig_dom"/>
</dbReference>
<dbReference type="Proteomes" id="UP001081071">
    <property type="component" value="Unassembled WGS sequence"/>
</dbReference>
<evidence type="ECO:0000256" key="2">
    <source>
        <dbReference type="ARBA" id="ARBA00022450"/>
    </source>
</evidence>
<dbReference type="NCBIfam" id="TIGR01733">
    <property type="entry name" value="AA-adenyl-dom"/>
    <property type="match status" value="3"/>
</dbReference>
<keyword evidence="6" id="KW-1185">Reference proteome</keyword>
<dbReference type="Pfam" id="PF00550">
    <property type="entry name" value="PP-binding"/>
    <property type="match status" value="3"/>
</dbReference>
<dbReference type="Gene3D" id="3.40.50.12780">
    <property type="entry name" value="N-terminal domain of ligase-like"/>
    <property type="match status" value="2"/>
</dbReference>
<dbReference type="Gene3D" id="3.30.300.30">
    <property type="match status" value="3"/>
</dbReference>
<dbReference type="Pfam" id="PF00501">
    <property type="entry name" value="AMP-binding"/>
    <property type="match status" value="3"/>
</dbReference>
<comment type="cofactor">
    <cofactor evidence="1">
        <name>pantetheine 4'-phosphate</name>
        <dbReference type="ChEBI" id="CHEBI:47942"/>
    </cofactor>
</comment>
<feature type="domain" description="Carrier" evidence="4">
    <location>
        <begin position="1958"/>
        <end position="2033"/>
    </location>
</feature>
<dbReference type="SMART" id="SM00823">
    <property type="entry name" value="PKS_PP"/>
    <property type="match status" value="3"/>
</dbReference>
<evidence type="ECO:0000259" key="4">
    <source>
        <dbReference type="PROSITE" id="PS50075"/>
    </source>
</evidence>